<dbReference type="Pfam" id="PF11817">
    <property type="entry name" value="Foie-gras_1"/>
    <property type="match status" value="1"/>
</dbReference>
<dbReference type="GO" id="GO:0005794">
    <property type="term" value="C:Golgi apparatus"/>
    <property type="evidence" value="ECO:0007669"/>
    <property type="project" value="UniProtKB-SubCell"/>
</dbReference>
<evidence type="ECO:0000256" key="1">
    <source>
        <dbReference type="ARBA" id="ARBA00001995"/>
    </source>
</evidence>
<dbReference type="InterPro" id="IPR025876">
    <property type="entry name" value="TRAPPC11_C"/>
</dbReference>
<keyword evidence="7" id="KW-0333">Golgi apparatus</keyword>
<evidence type="ECO:0000256" key="5">
    <source>
        <dbReference type="ARBA" id="ARBA00022448"/>
    </source>
</evidence>
<dbReference type="Pfam" id="PF12742">
    <property type="entry name" value="Gryzun-like"/>
    <property type="match status" value="1"/>
</dbReference>
<keyword evidence="6" id="KW-0931">ER-Golgi transport</keyword>
<protein>
    <recommendedName>
        <fullName evidence="4">Trafficking protein particle complex subunit 11</fullName>
    </recommendedName>
</protein>
<evidence type="ECO:0000256" key="2">
    <source>
        <dbReference type="ARBA" id="ARBA00004222"/>
    </source>
</evidence>
<feature type="domain" description="Trafficking protein particle complex subunit 11" evidence="8">
    <location>
        <begin position="262"/>
        <end position="513"/>
    </location>
</feature>
<dbReference type="PANTHER" id="PTHR14374:SF0">
    <property type="entry name" value="TRAFFICKING PROTEIN PARTICLE COMPLEX SUBUNIT 11"/>
    <property type="match status" value="1"/>
</dbReference>
<dbReference type="GO" id="GO:1905897">
    <property type="term" value="P:regulation of response to endoplasmic reticulum stress"/>
    <property type="evidence" value="ECO:0007669"/>
    <property type="project" value="Ensembl"/>
</dbReference>
<evidence type="ECO:0000313" key="11">
    <source>
        <dbReference type="Proteomes" id="UP000694388"/>
    </source>
</evidence>
<keyword evidence="5" id="KW-0813">Transport</keyword>
<evidence type="ECO:0000256" key="6">
    <source>
        <dbReference type="ARBA" id="ARBA00022892"/>
    </source>
</evidence>
<dbReference type="GeneTree" id="ENSGT00390000006550"/>
<dbReference type="Ensembl" id="ENSEBUT00000005696.1">
    <property type="protein sequence ID" value="ENSEBUP00000005258.1"/>
    <property type="gene ID" value="ENSEBUG00000003538.1"/>
</dbReference>
<evidence type="ECO:0000259" key="9">
    <source>
        <dbReference type="Pfam" id="PF12742"/>
    </source>
</evidence>
<reference evidence="10" key="1">
    <citation type="submission" date="2025-08" db="UniProtKB">
        <authorList>
            <consortium name="Ensembl"/>
        </authorList>
    </citation>
    <scope>IDENTIFICATION</scope>
</reference>
<dbReference type="InterPro" id="IPR021773">
    <property type="entry name" value="TPC11"/>
</dbReference>
<reference evidence="10" key="2">
    <citation type="submission" date="2025-09" db="UniProtKB">
        <authorList>
            <consortium name="Ensembl"/>
        </authorList>
    </citation>
    <scope>IDENTIFICATION</scope>
</reference>
<dbReference type="OMA" id="CVEYYRD"/>
<evidence type="ECO:0000256" key="3">
    <source>
        <dbReference type="ARBA" id="ARBA00007051"/>
    </source>
</evidence>
<keyword evidence="11" id="KW-1185">Reference proteome</keyword>
<dbReference type="GO" id="GO:0001889">
    <property type="term" value="P:liver development"/>
    <property type="evidence" value="ECO:0007669"/>
    <property type="project" value="Ensembl"/>
</dbReference>
<evidence type="ECO:0000259" key="8">
    <source>
        <dbReference type="Pfam" id="PF11817"/>
    </source>
</evidence>
<dbReference type="PANTHER" id="PTHR14374">
    <property type="entry name" value="FOIE GRAS"/>
    <property type="match status" value="1"/>
</dbReference>
<proteinExistence type="inferred from homology"/>
<feature type="domain" description="Trafficking protein particle complex subunit 11 C-terminal" evidence="9">
    <location>
        <begin position="1005"/>
        <end position="1049"/>
    </location>
</feature>
<comment type="subcellular location">
    <subcellularLocation>
        <location evidence="2">Golgi apparatus</location>
        <location evidence="2">cis-Golgi network</location>
    </subcellularLocation>
</comment>
<evidence type="ECO:0000256" key="4">
    <source>
        <dbReference type="ARBA" id="ARBA00021520"/>
    </source>
</evidence>
<evidence type="ECO:0000256" key="7">
    <source>
        <dbReference type="ARBA" id="ARBA00023034"/>
    </source>
</evidence>
<dbReference type="GO" id="GO:0055088">
    <property type="term" value="P:lipid homeostasis"/>
    <property type="evidence" value="ECO:0007669"/>
    <property type="project" value="Ensembl"/>
</dbReference>
<dbReference type="GO" id="GO:0007030">
    <property type="term" value="P:Golgi organization"/>
    <property type="evidence" value="ECO:0007669"/>
    <property type="project" value="Ensembl"/>
</dbReference>
<evidence type="ECO:0000313" key="10">
    <source>
        <dbReference type="Ensembl" id="ENSEBUP00000005258.1"/>
    </source>
</evidence>
<sequence>MVSPSTCNEWELPPELCCRPMPFVALMGLDMIYNAVHRAIWEAFSANRRTDRVPQCVVNVLPWSFLQRTSYEWYIPKGILKVGWMHKHLNVIPAVAVVFFELDWDEPQWRERQSECSTRVEIVRQSLQGRGTKVAVVLIQKKAPLPPGEDLVASERAATLCTACELSAKALFVLPHTDHLVGYIIRLENAFYELSQGYYHAEARKVKSHKELLNRTTHQLLFVRHQFKIGFFCELKQDTQTALKHYKNAYSHVHELRAYDTNVLEIKTFAGFINYKICRLCFQHNLPLDAISNFRKHVDLCKTKSGSSELAFEHAAWMAKQLFGDLFDEAIKLGLTAIQTQHPGFYYQQAAYRAQDRKKMALQLCKPLASVAYPLPDPLETPNGKLDYFGQRPWRQGHQSIDPPDPAREREGILALQWHEKAVDHSGLIIPLLSSAVAQFKKYKCPRMKNYLSKSQSSMGNYISTMLFNYVLCEYRVERWWVILTSILSTALKCAFLMAQVQDYITISMELLGRTSTLDDERKSVIQKNLMKVLMNTCPDPEPACDEAAIEVAKNLWKEPGSVKSNNVITVEMQNYVPFVECKAAFLQESFSVDSPVKFQLLLRASCPFPQRYSHLSVTFNNQAYNAHCMVSGSCDSPCSTEPPTEGELCLLVGKVQRHDFSFVAQTSDTGKAIEVRAGKSAICIIKMFMCIQQKKISDHNNSSIFFRNTFYSPMPRLALRVEHDPPALSFELFRLRVCTQSREEQPVSDVQLTISLQPGQDANLSQTTHVTLDSNVQCDDSFPSFLHNIPLGNLQPGDQVEKDVFVKTTLVGSRIFLISVAYTVTAMVGDEEHHLSCRCQQVRTSQNGRAIFVTQVSFVSLSQFEPMTRIYSDDPFLLQTNILSLSPWPITIARGCFQLQPPMASPDGDPASQLKQDEIGSDCCCLQCPPVPDGQSGIAMGTYTIFWKRFFACGSSVLFDEKCLLCSSVLVFTEMPAFGRVREVLPVRFQLHNRTAFVQEVEATVTASDAFMFSGNKLVRLRILPGCEQELLYNLYPLMLGFQALPQLLLRLLHFPGATNEALHRLLPTHIFVKVKMF</sequence>
<comment type="function">
    <text evidence="1">Involved in endoplasmic reticulum to Golgi apparatus trafficking at a very early stage.</text>
</comment>
<accession>A0A8C4PYM1</accession>
<dbReference type="GO" id="GO:0060041">
    <property type="term" value="P:retina development in camera-type eye"/>
    <property type="evidence" value="ECO:0007669"/>
    <property type="project" value="Ensembl"/>
</dbReference>
<dbReference type="GO" id="GO:0006487">
    <property type="term" value="P:protein N-linked glycosylation"/>
    <property type="evidence" value="ECO:0007669"/>
    <property type="project" value="Ensembl"/>
</dbReference>
<organism evidence="10 11">
    <name type="scientific">Eptatretus burgeri</name>
    <name type="common">Inshore hagfish</name>
    <dbReference type="NCBI Taxonomy" id="7764"/>
    <lineage>
        <taxon>Eukaryota</taxon>
        <taxon>Metazoa</taxon>
        <taxon>Chordata</taxon>
        <taxon>Craniata</taxon>
        <taxon>Vertebrata</taxon>
        <taxon>Cyclostomata</taxon>
        <taxon>Myxini</taxon>
        <taxon>Myxiniformes</taxon>
        <taxon>Myxinidae</taxon>
        <taxon>Eptatretinae</taxon>
        <taxon>Eptatretus</taxon>
    </lineage>
</organism>
<dbReference type="GO" id="GO:0016192">
    <property type="term" value="P:vesicle-mediated transport"/>
    <property type="evidence" value="ECO:0007669"/>
    <property type="project" value="UniProtKB-KW"/>
</dbReference>
<dbReference type="AlphaFoldDB" id="A0A8C4PYM1"/>
<dbReference type="Proteomes" id="UP000694388">
    <property type="component" value="Unplaced"/>
</dbReference>
<dbReference type="GO" id="GO:0009306">
    <property type="term" value="P:protein secretion"/>
    <property type="evidence" value="ECO:0007669"/>
    <property type="project" value="Ensembl"/>
</dbReference>
<name>A0A8C4PYM1_EPTBU</name>
<comment type="similarity">
    <text evidence="3">Belongs to the TRAPPC11 family.</text>
</comment>